<dbReference type="SUPFAM" id="SSF53822">
    <property type="entry name" value="Periplasmic binding protein-like I"/>
    <property type="match status" value="1"/>
</dbReference>
<proteinExistence type="predicted"/>
<evidence type="ECO:0000313" key="5">
    <source>
        <dbReference type="Proteomes" id="UP000326287"/>
    </source>
</evidence>
<feature type="signal peptide" evidence="3">
    <location>
        <begin position="1"/>
        <end position="26"/>
    </location>
</feature>
<dbReference type="InterPro" id="IPR007443">
    <property type="entry name" value="LpoA"/>
</dbReference>
<dbReference type="GO" id="GO:0031241">
    <property type="term" value="C:periplasmic side of cell outer membrane"/>
    <property type="evidence" value="ECO:0007669"/>
    <property type="project" value="TreeGrafter"/>
</dbReference>
<evidence type="ECO:0000313" key="4">
    <source>
        <dbReference type="EMBL" id="QFU74971.1"/>
    </source>
</evidence>
<feature type="chain" id="PRO_5024833813" evidence="3">
    <location>
        <begin position="27"/>
        <end position="598"/>
    </location>
</feature>
<evidence type="ECO:0000256" key="3">
    <source>
        <dbReference type="SAM" id="SignalP"/>
    </source>
</evidence>
<dbReference type="OrthoDB" id="6708821at2"/>
<dbReference type="Gene3D" id="1.25.40.650">
    <property type="match status" value="1"/>
</dbReference>
<keyword evidence="3" id="KW-0732">Signal</keyword>
<dbReference type="PANTHER" id="PTHR38038">
    <property type="entry name" value="PENICILLIN-BINDING PROTEIN ACTIVATOR LPOA"/>
    <property type="match status" value="1"/>
</dbReference>
<sequence>MRATHPLPWYMTRASFGLALATLLIACGGTPQKEAPEPVSPATETTPDLKGLTMPASLYRNEFQAAEAALARNQWMVAETSLTPLAETTLDANDSARLTYTEARIAHLRGDDPGAQALLKAMDQPGLHPAIAYRAHNFQRHLLDLQRDYLTSAALGAQLLAIAPSSDQLALKRSVWHDLMRTPPANIARARGTSTDQQWAAWLELAELANQDSTHLATGLPAWQANNPGHPANSPLPGGLQYLQDQTAAPHQVALMLPLSGRLAPAGKAVRDGYLASYFKARQGNAAPFEIRVVDSDLYPSVTEAYRAAINGGARMVVGPLSKNAVAELALEPGRPVPILALNQMDGSLPAGNSALIQFALAPEDEAAQIAEVAFGDGARRALLLRPAGAWGDKMEQALRARWQTLGGTFSSALAYTGQDDYSASIKNGLGIASSEARRRQLRDMLAEPVEFTPRRRQDIDAIFLLARNAAEARSMKPLLAFHYAGALPVYATSSVYRGSADDRDRDLNGLNLVELPWLLGSNRELSEALAKASIDAYPRLNALGADAYLLQSRFLQLQAGPDLLIRGDTGLLSLNPQLQIERELVPAKFDGGELAPR</sequence>
<feature type="region of interest" description="Disordered" evidence="2">
    <location>
        <begin position="31"/>
        <end position="50"/>
    </location>
</feature>
<evidence type="ECO:0000256" key="1">
    <source>
        <dbReference type="ARBA" id="ARBA00023136"/>
    </source>
</evidence>
<dbReference type="Proteomes" id="UP000326287">
    <property type="component" value="Chromosome"/>
</dbReference>
<dbReference type="GO" id="GO:0009252">
    <property type="term" value="P:peptidoglycan biosynthetic process"/>
    <property type="evidence" value="ECO:0007669"/>
    <property type="project" value="TreeGrafter"/>
</dbReference>
<dbReference type="Gene3D" id="3.40.50.2300">
    <property type="match status" value="2"/>
</dbReference>
<dbReference type="PROSITE" id="PS51257">
    <property type="entry name" value="PROKAR_LIPOPROTEIN"/>
    <property type="match status" value="1"/>
</dbReference>
<reference evidence="4 5" key="1">
    <citation type="submission" date="2019-02" db="EMBL/GenBank/DDBJ databases">
        <authorList>
            <person name="Li S.-H."/>
        </authorList>
    </citation>
    <scope>NUCLEOTIDE SEQUENCE [LARGE SCALE GENOMIC DNA]</scope>
    <source>
        <strain evidence="4 5">IMCC14385</strain>
    </source>
</reference>
<dbReference type="CDD" id="cd06339">
    <property type="entry name" value="PBP1_YraM_LppC_lipoprotein-like"/>
    <property type="match status" value="1"/>
</dbReference>
<keyword evidence="1" id="KW-0472">Membrane</keyword>
<name>A0A5P9NGQ9_9GAMM</name>
<dbReference type="Pfam" id="PF04348">
    <property type="entry name" value="LppC"/>
    <property type="match status" value="1"/>
</dbReference>
<evidence type="ECO:0000256" key="2">
    <source>
        <dbReference type="SAM" id="MobiDB-lite"/>
    </source>
</evidence>
<gene>
    <name evidence="4" type="ORF">EY643_04550</name>
</gene>
<protein>
    <submittedName>
        <fullName evidence="4">Penicillin-binding protein activator</fullName>
    </submittedName>
</protein>
<dbReference type="GO" id="GO:0030234">
    <property type="term" value="F:enzyme regulator activity"/>
    <property type="evidence" value="ECO:0007669"/>
    <property type="project" value="TreeGrafter"/>
</dbReference>
<dbReference type="EMBL" id="CP036422">
    <property type="protein sequence ID" value="QFU74971.1"/>
    <property type="molecule type" value="Genomic_DNA"/>
</dbReference>
<accession>A0A5P9NGQ9</accession>
<dbReference type="AlphaFoldDB" id="A0A5P9NGQ9"/>
<dbReference type="InterPro" id="IPR028082">
    <property type="entry name" value="Peripla_BP_I"/>
</dbReference>
<dbReference type="PANTHER" id="PTHR38038:SF1">
    <property type="entry name" value="PENICILLIN-BINDING PROTEIN ACTIVATOR LPOA"/>
    <property type="match status" value="1"/>
</dbReference>
<dbReference type="KEGG" id="halc:EY643_04550"/>
<organism evidence="4 5">
    <name type="scientific">Halioglobus maricola</name>
    <dbReference type="NCBI Taxonomy" id="2601894"/>
    <lineage>
        <taxon>Bacteria</taxon>
        <taxon>Pseudomonadati</taxon>
        <taxon>Pseudomonadota</taxon>
        <taxon>Gammaproteobacteria</taxon>
        <taxon>Cellvibrionales</taxon>
        <taxon>Halieaceae</taxon>
        <taxon>Halioglobus</taxon>
    </lineage>
</organism>
<keyword evidence="5" id="KW-1185">Reference proteome</keyword>